<dbReference type="Proteomes" id="UP001341135">
    <property type="component" value="Chromosome"/>
</dbReference>
<protein>
    <recommendedName>
        <fullName evidence="3">Transcriptional regulator</fullName>
    </recommendedName>
</protein>
<evidence type="ECO:0000313" key="2">
    <source>
        <dbReference type="Proteomes" id="UP001341135"/>
    </source>
</evidence>
<organism evidence="1 2">
    <name type="scientific">Pyrodictium abyssi</name>
    <dbReference type="NCBI Taxonomy" id="54256"/>
    <lineage>
        <taxon>Archaea</taxon>
        <taxon>Thermoproteota</taxon>
        <taxon>Thermoprotei</taxon>
        <taxon>Desulfurococcales</taxon>
        <taxon>Pyrodictiaceae</taxon>
        <taxon>Pyrodictium</taxon>
    </lineage>
</organism>
<reference evidence="1 2" key="1">
    <citation type="submission" date="2023-09" db="EMBL/GenBank/DDBJ databases">
        <title>Pyrofollis japonicus gen. nov. sp. nov., a novel member of the family Pyrodictiaceae isolated from the Iheya North hydrothermal field.</title>
        <authorList>
            <person name="Miyazaki U."/>
            <person name="Sanari M."/>
            <person name="Tame A."/>
            <person name="Kitajima M."/>
            <person name="Okamoto A."/>
            <person name="Sawayama S."/>
            <person name="Miyazaki J."/>
            <person name="Takai K."/>
            <person name="Nakagawa S."/>
        </authorList>
    </citation>
    <scope>NUCLEOTIDE SEQUENCE [LARGE SCALE GENOMIC DNA]</scope>
    <source>
        <strain evidence="1 2">AV2</strain>
    </source>
</reference>
<gene>
    <name evidence="1" type="ORF">PABY_14870</name>
</gene>
<proteinExistence type="predicted"/>
<evidence type="ECO:0000313" key="1">
    <source>
        <dbReference type="EMBL" id="BES81920.1"/>
    </source>
</evidence>
<sequence length="100" mass="10749">MGASGCLPGYASPLVARPRREQLRIALCALYRICGLSTRCHVPPEAVARLPREARGIAAKALKRLVALGLAWEKTHGPGRRSYGLTKKGVELARELCGEG</sequence>
<name>A0ABM8J006_9CREN</name>
<accession>A0ABM8J006</accession>
<dbReference type="GeneID" id="89289498"/>
<evidence type="ECO:0008006" key="3">
    <source>
        <dbReference type="Google" id="ProtNLM"/>
    </source>
</evidence>
<dbReference type="RefSeq" id="WP_338248744.1">
    <property type="nucleotide sequence ID" value="NZ_AP028907.1"/>
</dbReference>
<keyword evidence="2" id="KW-1185">Reference proteome</keyword>
<dbReference type="EMBL" id="AP028907">
    <property type="protein sequence ID" value="BES81920.1"/>
    <property type="molecule type" value="Genomic_DNA"/>
</dbReference>